<dbReference type="EMBL" id="JACHJW010000001">
    <property type="protein sequence ID" value="MBB4956792.1"/>
    <property type="molecule type" value="Genomic_DNA"/>
</dbReference>
<keyword evidence="2" id="KW-1185">Reference proteome</keyword>
<evidence type="ECO:0000313" key="2">
    <source>
        <dbReference type="Proteomes" id="UP000578819"/>
    </source>
</evidence>
<comment type="caution">
    <text evidence="1">The sequence shown here is derived from an EMBL/GenBank/DDBJ whole genome shotgun (WGS) entry which is preliminary data.</text>
</comment>
<evidence type="ECO:0000313" key="1">
    <source>
        <dbReference type="EMBL" id="MBB4956792.1"/>
    </source>
</evidence>
<gene>
    <name evidence="1" type="ORF">FHR38_000525</name>
</gene>
<dbReference type="AlphaFoldDB" id="A0A7W7WMN7"/>
<reference evidence="1 2" key="1">
    <citation type="submission" date="2020-08" db="EMBL/GenBank/DDBJ databases">
        <title>Sequencing the genomes of 1000 actinobacteria strains.</title>
        <authorList>
            <person name="Klenk H.-P."/>
        </authorList>
    </citation>
    <scope>NUCLEOTIDE SEQUENCE [LARGE SCALE GENOMIC DNA]</scope>
    <source>
        <strain evidence="1 2">DSM 45886</strain>
    </source>
</reference>
<organism evidence="1 2">
    <name type="scientific">Micromonospora polyrhachis</name>
    <dbReference type="NCBI Taxonomy" id="1282883"/>
    <lineage>
        <taxon>Bacteria</taxon>
        <taxon>Bacillati</taxon>
        <taxon>Actinomycetota</taxon>
        <taxon>Actinomycetes</taxon>
        <taxon>Micromonosporales</taxon>
        <taxon>Micromonosporaceae</taxon>
        <taxon>Micromonospora</taxon>
    </lineage>
</organism>
<dbReference type="RefSeq" id="WP_184532435.1">
    <property type="nucleotide sequence ID" value="NZ_JACHJW010000001.1"/>
</dbReference>
<sequence length="185" mass="21103">MSELPILSFGAQADFERWMEEHHQRTDGILLKFAKKGTAVPSINYSEALEVALCFGWIDGRADRLDDTYYLQRFTPRRKRSMWSKINTDRAEALITAKRMRPAGLAEVERAKADGRWDAAYHGPASAAIPDEITADEVATKQLQAMDSRNRYAYIHRFSQAKRPGTRAKLLQQLRAGHQFYGKAE</sequence>
<accession>A0A7W7WMN7</accession>
<protein>
    <submittedName>
        <fullName evidence="1">Uncharacterized protein YdeI (YjbR/CyaY-like superfamily)</fullName>
    </submittedName>
</protein>
<dbReference type="Pfam" id="PF13376">
    <property type="entry name" value="OmdA"/>
    <property type="match status" value="1"/>
</dbReference>
<name>A0A7W7WMN7_9ACTN</name>
<dbReference type="Proteomes" id="UP000578819">
    <property type="component" value="Unassembled WGS sequence"/>
</dbReference>
<proteinExistence type="predicted"/>